<evidence type="ECO:0000313" key="2">
    <source>
        <dbReference type="Proteomes" id="UP000008387"/>
    </source>
</evidence>
<accession>F8KSL6</accession>
<dbReference type="EMBL" id="FR871757">
    <property type="protein sequence ID" value="CCB79787.1"/>
    <property type="molecule type" value="Genomic_DNA"/>
</dbReference>
<dbReference type="Proteomes" id="UP000008387">
    <property type="component" value="Chromosome"/>
</dbReference>
<organism evidence="1 2">
    <name type="scientific">Helicobacter bizzozeronii (strain CIII-1)</name>
    <dbReference type="NCBI Taxonomy" id="1002804"/>
    <lineage>
        <taxon>Bacteria</taxon>
        <taxon>Pseudomonadati</taxon>
        <taxon>Campylobacterota</taxon>
        <taxon>Epsilonproteobacteria</taxon>
        <taxon>Campylobacterales</taxon>
        <taxon>Helicobacteraceae</taxon>
        <taxon>Helicobacter</taxon>
    </lineage>
</organism>
<name>F8KSL6_HELBC</name>
<reference evidence="1 2" key="1">
    <citation type="journal article" date="2011" name="J. Bacteriol.">
        <title>Genome sequence of Helicobacter bizzozeronii strain CIII-1, an isolate from human gastric mucosa.</title>
        <authorList>
            <person name="Schott T."/>
            <person name="Rossi M."/>
            <person name="Hanninen M.L."/>
        </authorList>
    </citation>
    <scope>NUCLEOTIDE SEQUENCE [LARGE SCALE GENOMIC DNA]</scope>
    <source>
        <strain evidence="1 2">CIII-1</strain>
    </source>
</reference>
<sequence>MVVFGVAIEVFGFVVKGKKGGVENGGNLFTKLSQRNNKNMTLLIRPINAHSS</sequence>
<protein>
    <submittedName>
        <fullName evidence="1">Uncharacterized protein</fullName>
    </submittedName>
</protein>
<dbReference type="KEGG" id="hbi:HBZC1_08010"/>
<keyword evidence="2" id="KW-1185">Reference proteome</keyword>
<dbReference type="HOGENOM" id="CLU_3080518_0_0_7"/>
<proteinExistence type="predicted"/>
<evidence type="ECO:0000313" key="1">
    <source>
        <dbReference type="EMBL" id="CCB79787.1"/>
    </source>
</evidence>
<dbReference type="AlphaFoldDB" id="F8KSL6"/>
<gene>
    <name evidence="1" type="ordered locus">HBZC1_08010</name>
</gene>
<dbReference type="STRING" id="1002804.HBZC1_08010"/>